<keyword evidence="6" id="KW-0677">Repeat</keyword>
<comment type="cofactor">
    <cofactor evidence="1">
        <name>Ca(2+)</name>
        <dbReference type="ChEBI" id="CHEBI:29108"/>
    </cofactor>
</comment>
<evidence type="ECO:0000313" key="13">
    <source>
        <dbReference type="EMBL" id="CAG03086.1"/>
    </source>
</evidence>
<dbReference type="InterPro" id="IPR035892">
    <property type="entry name" value="C2_domain_sf"/>
</dbReference>
<evidence type="ECO:0000256" key="9">
    <source>
        <dbReference type="ARBA" id="ARBA00023136"/>
    </source>
</evidence>
<feature type="region of interest" description="Disordered" evidence="10">
    <location>
        <begin position="27"/>
        <end position="242"/>
    </location>
</feature>
<dbReference type="GO" id="GO:0005509">
    <property type="term" value="F:calcium ion binding"/>
    <property type="evidence" value="ECO:0007669"/>
    <property type="project" value="TreeGrafter"/>
</dbReference>
<dbReference type="FunFam" id="2.60.40.150:FF:000076">
    <property type="entry name" value="multiple C2 and transmembrane domain-containing protein 2 isoform X1"/>
    <property type="match status" value="1"/>
</dbReference>
<dbReference type="PANTHER" id="PTHR45911:SF2">
    <property type="entry name" value="MULTIPLE C2 AND TRANSMEMBRANE DOMAIN-CONTAINING PROTEIN 2"/>
    <property type="match status" value="1"/>
</dbReference>
<evidence type="ECO:0000256" key="5">
    <source>
        <dbReference type="ARBA" id="ARBA00022723"/>
    </source>
</evidence>
<dbReference type="GO" id="GO:0030672">
    <property type="term" value="C:synaptic vesicle membrane"/>
    <property type="evidence" value="ECO:0007669"/>
    <property type="project" value="TreeGrafter"/>
</dbReference>
<dbReference type="InterPro" id="IPR000008">
    <property type="entry name" value="C2_dom"/>
</dbReference>
<dbReference type="OrthoDB" id="5973539at2759"/>
<evidence type="ECO:0000256" key="2">
    <source>
        <dbReference type="ARBA" id="ARBA00004141"/>
    </source>
</evidence>
<comment type="subcellular location">
    <subcellularLocation>
        <location evidence="2">Membrane</location>
        <topology evidence="2">Multi-pass membrane protein</topology>
    </subcellularLocation>
</comment>
<comment type="similarity">
    <text evidence="3">Belongs to the MCTP family.</text>
</comment>
<dbReference type="CDD" id="cd08376">
    <property type="entry name" value="C2B_MCTP_PRT"/>
    <property type="match status" value="1"/>
</dbReference>
<evidence type="ECO:0000256" key="7">
    <source>
        <dbReference type="ARBA" id="ARBA00022837"/>
    </source>
</evidence>
<evidence type="ECO:0000256" key="11">
    <source>
        <dbReference type="SAM" id="Phobius"/>
    </source>
</evidence>
<feature type="domain" description="C2" evidence="12">
    <location>
        <begin position="388"/>
        <end position="503"/>
    </location>
</feature>
<feature type="compositionally biased region" description="Basic and acidic residues" evidence="10">
    <location>
        <begin position="188"/>
        <end position="212"/>
    </location>
</feature>
<protein>
    <submittedName>
        <fullName evidence="13">(spotted green pufferfish) hypothetical protein</fullName>
    </submittedName>
</protein>
<reference evidence="13" key="1">
    <citation type="journal article" date="2004" name="Nature">
        <title>Genome duplication in the teleost fish Tetraodon nigroviridis reveals the early vertebrate proto-karyotype.</title>
        <authorList>
            <person name="Jaillon O."/>
            <person name="Aury J.-M."/>
            <person name="Brunet F."/>
            <person name="Petit J.-L."/>
            <person name="Stange-Thomann N."/>
            <person name="Mauceli E."/>
            <person name="Bouneau L."/>
            <person name="Fischer C."/>
            <person name="Ozouf-Costaz C."/>
            <person name="Bernot A."/>
            <person name="Nicaud S."/>
            <person name="Jaffe D."/>
            <person name="Fisher S."/>
            <person name="Lutfalla G."/>
            <person name="Dossat C."/>
            <person name="Segurens B."/>
            <person name="Dasilva C."/>
            <person name="Salanoubat M."/>
            <person name="Levy M."/>
            <person name="Boudet N."/>
            <person name="Castellano S."/>
            <person name="Anthouard V."/>
            <person name="Jubin C."/>
            <person name="Castelli V."/>
            <person name="Katinka M."/>
            <person name="Vacherie B."/>
            <person name="Biemont C."/>
            <person name="Skalli Z."/>
            <person name="Cattolico L."/>
            <person name="Poulain J."/>
            <person name="De Berardinis V."/>
            <person name="Cruaud C."/>
            <person name="Duprat S."/>
            <person name="Brottier P."/>
            <person name="Coutanceau J.-P."/>
            <person name="Gouzy J."/>
            <person name="Parra G."/>
            <person name="Lardier G."/>
            <person name="Chapple C."/>
            <person name="McKernan K.J."/>
            <person name="McEwan P."/>
            <person name="Bosak S."/>
            <person name="Kellis M."/>
            <person name="Volff J.-N."/>
            <person name="Guigo R."/>
            <person name="Zody M.C."/>
            <person name="Mesirov J."/>
            <person name="Lindblad-Toh K."/>
            <person name="Birren B."/>
            <person name="Nusbaum C."/>
            <person name="Kahn D."/>
            <person name="Robinson-Rechavi M."/>
            <person name="Laudet V."/>
            <person name="Schachter V."/>
            <person name="Quetier F."/>
            <person name="Saurin W."/>
            <person name="Scarpelli C."/>
            <person name="Wincker P."/>
            <person name="Lander E.S."/>
            <person name="Weissenbach J."/>
            <person name="Roest Crollius H."/>
        </authorList>
    </citation>
    <scope>NUCLEOTIDE SEQUENCE [LARGE SCALE GENOMIC DNA]</scope>
</reference>
<keyword evidence="4 11" id="KW-0812">Transmembrane</keyword>
<dbReference type="PROSITE" id="PS50004">
    <property type="entry name" value="C2"/>
    <property type="match status" value="3"/>
</dbReference>
<evidence type="ECO:0000256" key="6">
    <source>
        <dbReference type="ARBA" id="ARBA00022737"/>
    </source>
</evidence>
<evidence type="ECO:0000256" key="3">
    <source>
        <dbReference type="ARBA" id="ARBA00007923"/>
    </source>
</evidence>
<organism evidence="13">
    <name type="scientific">Tetraodon nigroviridis</name>
    <name type="common">Spotted green pufferfish</name>
    <name type="synonym">Chelonodon nigroviridis</name>
    <dbReference type="NCBI Taxonomy" id="99883"/>
    <lineage>
        <taxon>Eukaryota</taxon>
        <taxon>Metazoa</taxon>
        <taxon>Chordata</taxon>
        <taxon>Craniata</taxon>
        <taxon>Vertebrata</taxon>
        <taxon>Euteleostomi</taxon>
        <taxon>Actinopterygii</taxon>
        <taxon>Neopterygii</taxon>
        <taxon>Teleostei</taxon>
        <taxon>Neoteleostei</taxon>
        <taxon>Acanthomorphata</taxon>
        <taxon>Eupercaria</taxon>
        <taxon>Tetraodontiformes</taxon>
        <taxon>Tetradontoidea</taxon>
        <taxon>Tetraodontidae</taxon>
        <taxon>Tetraodon</taxon>
    </lineage>
</organism>
<dbReference type="SMART" id="SM00239">
    <property type="entry name" value="C2"/>
    <property type="match status" value="3"/>
</dbReference>
<comment type="caution">
    <text evidence="13">The sequence shown here is derived from an EMBL/GenBank/DDBJ whole genome shotgun (WGS) entry which is preliminary data.</text>
</comment>
<feature type="non-terminal residue" evidence="13">
    <location>
        <position position="841"/>
    </location>
</feature>
<keyword evidence="5" id="KW-0479">Metal-binding</keyword>
<feature type="domain" description="C2" evidence="12">
    <location>
        <begin position="562"/>
        <end position="715"/>
    </location>
</feature>
<feature type="compositionally biased region" description="Basic residues" evidence="10">
    <location>
        <begin position="70"/>
        <end position="85"/>
    </location>
</feature>
<feature type="domain" description="C2" evidence="12">
    <location>
        <begin position="235"/>
        <end position="352"/>
    </location>
</feature>
<dbReference type="KEGG" id="tng:GSTEN00022368G001"/>
<dbReference type="PANTHER" id="PTHR45911">
    <property type="entry name" value="C2 DOMAIN-CONTAINING PROTEIN"/>
    <property type="match status" value="1"/>
</dbReference>
<gene>
    <name evidence="13" type="ORF">GSTENG00022368001</name>
</gene>
<keyword evidence="8 11" id="KW-1133">Transmembrane helix</keyword>
<dbReference type="GO" id="GO:0046928">
    <property type="term" value="P:regulation of neurotransmitter secretion"/>
    <property type="evidence" value="ECO:0007669"/>
    <property type="project" value="TreeGrafter"/>
</dbReference>
<reference evidence="13" key="2">
    <citation type="submission" date="2004-02" db="EMBL/GenBank/DDBJ databases">
        <authorList>
            <consortium name="Genoscope"/>
            <consortium name="Whitehead Institute Centre for Genome Research"/>
        </authorList>
    </citation>
    <scope>NUCLEOTIDE SEQUENCE</scope>
</reference>
<dbReference type="AlphaFoldDB" id="Q4S8E6"/>
<proteinExistence type="inferred from homology"/>
<evidence type="ECO:0000256" key="8">
    <source>
        <dbReference type="ARBA" id="ARBA00022989"/>
    </source>
</evidence>
<name>Q4S8E6_TETNG</name>
<evidence type="ECO:0000256" key="1">
    <source>
        <dbReference type="ARBA" id="ARBA00001913"/>
    </source>
</evidence>
<keyword evidence="7" id="KW-0106">Calcium</keyword>
<dbReference type="Gene3D" id="2.60.40.150">
    <property type="entry name" value="C2 domain"/>
    <property type="match status" value="3"/>
</dbReference>
<dbReference type="Pfam" id="PF00168">
    <property type="entry name" value="C2"/>
    <property type="match status" value="4"/>
</dbReference>
<evidence type="ECO:0000256" key="10">
    <source>
        <dbReference type="SAM" id="MobiDB-lite"/>
    </source>
</evidence>
<feature type="transmembrane region" description="Helical" evidence="11">
    <location>
        <begin position="818"/>
        <end position="837"/>
    </location>
</feature>
<dbReference type="PRINTS" id="PR00360">
    <property type="entry name" value="C2DOMAIN"/>
</dbReference>
<dbReference type="CDD" id="cd04042">
    <property type="entry name" value="C2A_MCTP_PRT"/>
    <property type="match status" value="1"/>
</dbReference>
<evidence type="ECO:0000259" key="12">
    <source>
        <dbReference type="PROSITE" id="PS50004"/>
    </source>
</evidence>
<dbReference type="SUPFAM" id="SSF49562">
    <property type="entry name" value="C2 domain (Calcium/lipid-binding domain, CaLB)"/>
    <property type="match status" value="3"/>
</dbReference>
<accession>Q4S8E6</accession>
<dbReference type="EMBL" id="CAAE01014706">
    <property type="protein sequence ID" value="CAG03086.1"/>
    <property type="molecule type" value="Genomic_DNA"/>
</dbReference>
<sequence length="841" mass="93648">MKAEARPEIKAKGVVLQVEGVIQMIPELPQGSTPADSDAQFLGGRGNPPSPPAPRAPVMDSKKPSSGMLRHLRQKMIPHFQRGKPNKFPAELDPTLDYRMSSSVPDVRDMKQAFARGPSSSRPLQSDFPGYRSPFSSPVKPPGGATDGGSGLRPTPPGQGTRRSEHRRSAPLDCTDWASSQESFQAPAEDKSTSMRETRGIPASVEHEEQAQPDRMPGNPDPPPQETSQDAPQFDAGSESAGVWGNSRGLHRSFLLTIHLKEGRNLVIRDRCGTSDPFVKFKMEGKTFYKSKVVYKDLNPTWNETFSLPLKDLSQKMYIKVYDRDLTTDDFMGSASVTLSDLVMDKVNELALPLDDPNSLEEDMGVLLVDMSLMLRDTDSKKGHAGGSTHSLRLSDAMRKSQIWTSVVSITLVEARELCWDSQGGQLFVCFKLGEQIYKSKNQVKVPRPQWRERFTLNLFLESSHILEVELWLKEGRRNEECLGTCQVDLSAVPASQRQLFTVALNPSRGVLVFLLAVNSCSGVSVSDLCAAPLDQPQERQNQLENYVSTFLLATPPNAKPELPAPPVHLKRTLKNLSDVGFLQVKVLKATDLLAADLNGKSDPFCVLELGHDRLLSHTVYKSLNPEWNQVFALSVCACFCCSVLKSTEVKRRSAPMGGSLTRLLVSAHRPVRDVHDVLVVTVFDEDGDKAPDFLGKAAVPLLSIRHGQAVTYPLKKEDLGGLSKGSITLELELLFNPVRASLRTFQPRERRFAEDNPKFSKKALSRNVLRVQVLYRTISASLQYMKSCFQWESVQRSLLAFLVFVLTVWYWEVYMLPFFLALLMVWNYLHLGAARLPHPL</sequence>
<evidence type="ECO:0000256" key="4">
    <source>
        <dbReference type="ARBA" id="ARBA00022692"/>
    </source>
</evidence>
<keyword evidence="9 11" id="KW-0472">Membrane</keyword>